<accession>A0ABU3SAY5</accession>
<evidence type="ECO:0000313" key="3">
    <source>
        <dbReference type="Proteomes" id="UP001254257"/>
    </source>
</evidence>
<keyword evidence="1" id="KW-1133">Transmembrane helix</keyword>
<feature type="transmembrane region" description="Helical" evidence="1">
    <location>
        <begin position="12"/>
        <end position="31"/>
    </location>
</feature>
<comment type="caution">
    <text evidence="2">The sequence shown here is derived from an EMBL/GenBank/DDBJ whole genome shotgun (WGS) entry which is preliminary data.</text>
</comment>
<proteinExistence type="predicted"/>
<dbReference type="Proteomes" id="UP001254257">
    <property type="component" value="Unassembled WGS sequence"/>
</dbReference>
<dbReference type="EMBL" id="JAWDID010000031">
    <property type="protein sequence ID" value="MDU0341947.1"/>
    <property type="molecule type" value="Genomic_DNA"/>
</dbReference>
<keyword evidence="1" id="KW-0812">Transmembrane</keyword>
<name>A0ABU3SAY5_9HYPH</name>
<evidence type="ECO:0000256" key="1">
    <source>
        <dbReference type="SAM" id="Phobius"/>
    </source>
</evidence>
<organism evidence="2 3">
    <name type="scientific">Bosea rubneri</name>
    <dbReference type="NCBI Taxonomy" id="3075434"/>
    <lineage>
        <taxon>Bacteria</taxon>
        <taxon>Pseudomonadati</taxon>
        <taxon>Pseudomonadota</taxon>
        <taxon>Alphaproteobacteria</taxon>
        <taxon>Hyphomicrobiales</taxon>
        <taxon>Boseaceae</taxon>
        <taxon>Bosea</taxon>
    </lineage>
</organism>
<gene>
    <name evidence="2" type="ORF">RKE40_18780</name>
</gene>
<keyword evidence="3" id="KW-1185">Reference proteome</keyword>
<dbReference type="RefSeq" id="WP_316019747.1">
    <property type="nucleotide sequence ID" value="NZ_JAWDID010000031.1"/>
</dbReference>
<protein>
    <submittedName>
        <fullName evidence="2">Uncharacterized protein</fullName>
    </submittedName>
</protein>
<keyword evidence="1" id="KW-0472">Membrane</keyword>
<reference evidence="2 3" key="1">
    <citation type="submission" date="2023-09" db="EMBL/GenBank/DDBJ databases">
        <title>Whole genome shotgun sequencing (WGS) of Bosea sp. ZW T0_25, isolated from stored onions (Allium cepa).</title>
        <authorList>
            <person name="Stoll D.A."/>
            <person name="Huch M."/>
        </authorList>
    </citation>
    <scope>NUCLEOTIDE SEQUENCE [LARGE SCALE GENOMIC DNA]</scope>
    <source>
        <strain evidence="2 3">ZW T0_25</strain>
    </source>
</reference>
<evidence type="ECO:0000313" key="2">
    <source>
        <dbReference type="EMBL" id="MDU0341947.1"/>
    </source>
</evidence>
<sequence length="117" mass="12087">MKIAAELKPAAWGAVGGAIALAIIGFTWGGWVTQSTAEREARTRSSTALVAALSPICVAKFQQQANATEQLAEFKKISSWQQGDFIAKGGWATMPGSSSPDSDVAKACAVALGTTKS</sequence>